<accession>A0A8I3Q1A7</accession>
<dbReference type="Proteomes" id="UP000805418">
    <property type="component" value="Chromosome 14"/>
</dbReference>
<dbReference type="OrthoDB" id="28413at2759"/>
<dbReference type="GeneTree" id="ENSGT00940000155994"/>
<keyword evidence="2" id="KW-1185">Reference proteome</keyword>
<dbReference type="AlphaFoldDB" id="A0A8I3Q1A7"/>
<gene>
    <name evidence="1" type="primary">ELMO1</name>
</gene>
<proteinExistence type="predicted"/>
<dbReference type="Ensembl" id="ENSCAFT00845052740.1">
    <property type="protein sequence ID" value="ENSCAFP00845041400.1"/>
    <property type="gene ID" value="ENSCAFG00845029636.1"/>
</dbReference>
<sequence>MQVVKEQVMRALTTKPSSLDQFKCKLQNLSYTEILKIRQSERMNQEDFQSRPILELKEKIQPEILELIKQQRLNRLVEGTCFRKLNSRRRQVLVLSTFTQPQGPALWRLGRKSSGRSAPRFLAGQTAGGRYQSCGDGEGLPSYERERCP</sequence>
<reference evidence="1" key="1">
    <citation type="submission" date="2020-03" db="EMBL/GenBank/DDBJ databases">
        <title>Long-read based genome assembly of a Labrador retriever dog.</title>
        <authorList>
            <person name="Eory L."/>
            <person name="Zhang W."/>
            <person name="Schoenebeck J."/>
        </authorList>
    </citation>
    <scope>NUCLEOTIDE SEQUENCE [LARGE SCALE GENOMIC DNA]</scope>
    <source>
        <strain evidence="1">Labrador retriever</strain>
    </source>
</reference>
<evidence type="ECO:0000313" key="1">
    <source>
        <dbReference type="Ensembl" id="ENSCAFP00845041400.1"/>
    </source>
</evidence>
<protein>
    <submittedName>
        <fullName evidence="1">Engulfment and cell motility 1</fullName>
    </submittedName>
</protein>
<dbReference type="Gene3D" id="6.10.250.810">
    <property type="match status" value="1"/>
</dbReference>
<name>A0A8I3Q1A7_CANLF</name>
<organism evidence="1 2">
    <name type="scientific">Canis lupus familiaris</name>
    <name type="common">Dog</name>
    <name type="synonym">Canis familiaris</name>
    <dbReference type="NCBI Taxonomy" id="9615"/>
    <lineage>
        <taxon>Eukaryota</taxon>
        <taxon>Metazoa</taxon>
        <taxon>Chordata</taxon>
        <taxon>Craniata</taxon>
        <taxon>Vertebrata</taxon>
        <taxon>Euteleostomi</taxon>
        <taxon>Mammalia</taxon>
        <taxon>Eutheria</taxon>
        <taxon>Laurasiatheria</taxon>
        <taxon>Carnivora</taxon>
        <taxon>Caniformia</taxon>
        <taxon>Canidae</taxon>
        <taxon>Canis</taxon>
    </lineage>
</organism>
<reference evidence="1" key="3">
    <citation type="submission" date="2025-09" db="UniProtKB">
        <authorList>
            <consortium name="Ensembl"/>
        </authorList>
    </citation>
    <scope>IDENTIFICATION</scope>
    <source>
        <strain evidence="1">Boxer</strain>
    </source>
</reference>
<reference evidence="1" key="2">
    <citation type="submission" date="2025-08" db="UniProtKB">
        <authorList>
            <consortium name="Ensembl"/>
        </authorList>
    </citation>
    <scope>IDENTIFICATION</scope>
    <source>
        <strain evidence="1">Boxer</strain>
    </source>
</reference>
<evidence type="ECO:0000313" key="2">
    <source>
        <dbReference type="Proteomes" id="UP000805418"/>
    </source>
</evidence>